<name>A0ABQ7H022_DUNSA</name>
<dbReference type="EMBL" id="MU069520">
    <property type="protein sequence ID" value="KAF5840205.1"/>
    <property type="molecule type" value="Genomic_DNA"/>
</dbReference>
<accession>A0ABQ7H022</accession>
<feature type="compositionally biased region" description="Pro residues" evidence="1">
    <location>
        <begin position="232"/>
        <end position="242"/>
    </location>
</feature>
<evidence type="ECO:0000256" key="1">
    <source>
        <dbReference type="SAM" id="MobiDB-lite"/>
    </source>
</evidence>
<feature type="compositionally biased region" description="Polar residues" evidence="1">
    <location>
        <begin position="376"/>
        <end position="385"/>
    </location>
</feature>
<feature type="region of interest" description="Disordered" evidence="1">
    <location>
        <begin position="534"/>
        <end position="563"/>
    </location>
</feature>
<feature type="region of interest" description="Disordered" evidence="1">
    <location>
        <begin position="339"/>
        <end position="390"/>
    </location>
</feature>
<feature type="region of interest" description="Disordered" evidence="1">
    <location>
        <begin position="232"/>
        <end position="260"/>
    </location>
</feature>
<reference evidence="2" key="1">
    <citation type="submission" date="2017-08" db="EMBL/GenBank/DDBJ databases">
        <authorList>
            <person name="Polle J.E."/>
            <person name="Barry K."/>
            <person name="Cushman J."/>
            <person name="Schmutz J."/>
            <person name="Tran D."/>
            <person name="Hathwaick L.T."/>
            <person name="Yim W.C."/>
            <person name="Jenkins J."/>
            <person name="Mckie-Krisberg Z.M."/>
            <person name="Prochnik S."/>
            <person name="Lindquist E."/>
            <person name="Dockter R.B."/>
            <person name="Adam C."/>
            <person name="Molina H."/>
            <person name="Bunkerborg J."/>
            <person name="Jin E."/>
            <person name="Buchheim M."/>
            <person name="Magnuson J."/>
        </authorList>
    </citation>
    <scope>NUCLEOTIDE SEQUENCE</scope>
    <source>
        <strain evidence="2">CCAP 19/18</strain>
    </source>
</reference>
<feature type="compositionally biased region" description="Low complexity" evidence="1">
    <location>
        <begin position="339"/>
        <end position="361"/>
    </location>
</feature>
<evidence type="ECO:0000313" key="3">
    <source>
        <dbReference type="Proteomes" id="UP000815325"/>
    </source>
</evidence>
<proteinExistence type="predicted"/>
<gene>
    <name evidence="2" type="ORF">DUNSADRAFT_17422</name>
</gene>
<evidence type="ECO:0000313" key="2">
    <source>
        <dbReference type="EMBL" id="KAF5840205.1"/>
    </source>
</evidence>
<dbReference type="Proteomes" id="UP000815325">
    <property type="component" value="Unassembled WGS sequence"/>
</dbReference>
<keyword evidence="3" id="KW-1185">Reference proteome</keyword>
<comment type="caution">
    <text evidence="2">The sequence shown here is derived from an EMBL/GenBank/DDBJ whole genome shotgun (WGS) entry which is preliminary data.</text>
</comment>
<protein>
    <submittedName>
        <fullName evidence="2">Uncharacterized protein</fullName>
    </submittedName>
</protein>
<organism evidence="2 3">
    <name type="scientific">Dunaliella salina</name>
    <name type="common">Green alga</name>
    <name type="synonym">Protococcus salinus</name>
    <dbReference type="NCBI Taxonomy" id="3046"/>
    <lineage>
        <taxon>Eukaryota</taxon>
        <taxon>Viridiplantae</taxon>
        <taxon>Chlorophyta</taxon>
        <taxon>core chlorophytes</taxon>
        <taxon>Chlorophyceae</taxon>
        <taxon>CS clade</taxon>
        <taxon>Chlamydomonadales</taxon>
        <taxon>Dunaliellaceae</taxon>
        <taxon>Dunaliella</taxon>
    </lineage>
</organism>
<sequence length="563" mass="59731">MDEKDNPVYLANKASKLLPNNRREALKLHAAHHSKRYIPGTYDKPRAKGNKATLIKQSPAWDVDGNHKVGSSSAAGLRADLVMGSLAHAVVVAGGWCRISTNFATPSHMLDRLVNYKQVLMDEQRNAFFNYHNWAGPDPWVRQLGSSLLLISCMVRALEAAPTFTSRKETACFVAGQLFLLARARAQRQQLAFLLGGSQAVAAHRVGAGPTPCPLVAHTVSTARGLVLGVPLTPPHSTPPTLPSTGGPDGTNASFNATPYGKNAGATPAAAWAHTEGGTTVEDACPCFVAASAAAPAARGAHEHSAACDHPLHTVPAGACCASLPQACGSCAKKHLQPQQHQQPHQQQQQQQQPQQQQQQQWQASLHLQRPRKSATPMQGTTPPSTAVGYVPATTAAAPKGVLPGKRAPVASWAPRFVCAPSATPDPTMRPLAPASFWLACKDHQCDICGDDLELQHILLVPPSHSQAPALCAAAQYQHPHTSTSLITEHAICSTSRWSNQATAWPQLCLLQLNISTETPTLCLTPNTQIAAHLAGPPGPQSGPSTVCCSPRPAPKSHPHEPE</sequence>